<dbReference type="KEGG" id="kba:A0U89_06605"/>
<dbReference type="OrthoDB" id="5297436at2"/>
<dbReference type="EMBL" id="CP014674">
    <property type="protein sequence ID" value="AOX16855.1"/>
    <property type="molecule type" value="Genomic_DNA"/>
</dbReference>
<dbReference type="RefSeq" id="WP_070402570.1">
    <property type="nucleotide sequence ID" value="NZ_BJVW01000009.1"/>
</dbReference>
<name>A0A1D8UT75_9PROT</name>
<keyword evidence="2" id="KW-1185">Reference proteome</keyword>
<accession>A0A1D8UT75</accession>
<protein>
    <submittedName>
        <fullName evidence="1">Uncharacterized protein</fullName>
    </submittedName>
</protein>
<dbReference type="eggNOG" id="ENOG5033AJV">
    <property type="taxonomic scope" value="Bacteria"/>
</dbReference>
<organism evidence="1 2">
    <name type="scientific">Kozakia baliensis</name>
    <dbReference type="NCBI Taxonomy" id="153496"/>
    <lineage>
        <taxon>Bacteria</taxon>
        <taxon>Pseudomonadati</taxon>
        <taxon>Pseudomonadota</taxon>
        <taxon>Alphaproteobacteria</taxon>
        <taxon>Acetobacterales</taxon>
        <taxon>Acetobacteraceae</taxon>
        <taxon>Kozakia</taxon>
    </lineage>
</organism>
<sequence>MKRLPLLAIVLSVAGLLPFLGLAFAILFLGTVGPVPRLGVALLSYGAVILSFLGAVHWGFALEQPAIITKSGTDQLDRQRLAFGVCPALWAWAALYVGLVWSPRGGVLLEIIGFLVTWAIERAAYRRGALPPGYLMLRTVLTTVAVLCLAVALISPLQDYMI</sequence>
<dbReference type="InterPro" id="IPR021836">
    <property type="entry name" value="DUF3429"/>
</dbReference>
<dbReference type="PANTHER" id="PTHR15887">
    <property type="entry name" value="TRANSMEMBRANE PROTEIN 69"/>
    <property type="match status" value="1"/>
</dbReference>
<dbReference type="Proteomes" id="UP000179145">
    <property type="component" value="Chromosome"/>
</dbReference>
<dbReference type="Pfam" id="PF11911">
    <property type="entry name" value="DUF3429"/>
    <property type="match status" value="1"/>
</dbReference>
<evidence type="ECO:0000313" key="2">
    <source>
        <dbReference type="Proteomes" id="UP000179145"/>
    </source>
</evidence>
<dbReference type="STRING" id="153496.A0U89_06605"/>
<evidence type="ECO:0000313" key="1">
    <source>
        <dbReference type="EMBL" id="AOX16855.1"/>
    </source>
</evidence>
<dbReference type="AlphaFoldDB" id="A0A1D8UT75"/>
<dbReference type="PANTHER" id="PTHR15887:SF1">
    <property type="entry name" value="TRANSMEMBRANE PROTEIN 69"/>
    <property type="match status" value="1"/>
</dbReference>
<proteinExistence type="predicted"/>
<reference evidence="1 2" key="1">
    <citation type="journal article" date="2016" name="Microb. Cell Fact.">
        <title>Dissection of exopolysaccharide biosynthesis in Kozakia baliensis.</title>
        <authorList>
            <person name="Brandt J.U."/>
            <person name="Jakob F."/>
            <person name="Behr J."/>
            <person name="Geissler A.J."/>
            <person name="Vogel R.F."/>
        </authorList>
    </citation>
    <scope>NUCLEOTIDE SEQUENCE [LARGE SCALE GENOMIC DNA]</scope>
    <source>
        <strain evidence="1 2">DSM 14400</strain>
    </source>
</reference>
<gene>
    <name evidence="1" type="ORF">A0U89_06605</name>
</gene>